<dbReference type="RefSeq" id="XP_011780999.1">
    <property type="nucleotide sequence ID" value="XM_011782697.1"/>
</dbReference>
<protein>
    <submittedName>
        <fullName evidence="2">Uncharacterized protein</fullName>
    </submittedName>
</protein>
<dbReference type="Proteomes" id="UP000002316">
    <property type="component" value="Chromosome 11"/>
</dbReference>
<dbReference type="EMBL" id="FN554974">
    <property type="protein sequence ID" value="CBH18735.1"/>
    <property type="molecule type" value="Genomic_DNA"/>
</dbReference>
<organism evidence="2 3">
    <name type="scientific">Trypanosoma brucei gambiense (strain MHOM/CI/86/DAL972)</name>
    <dbReference type="NCBI Taxonomy" id="679716"/>
    <lineage>
        <taxon>Eukaryota</taxon>
        <taxon>Discoba</taxon>
        <taxon>Euglenozoa</taxon>
        <taxon>Kinetoplastea</taxon>
        <taxon>Metakinetoplastina</taxon>
        <taxon>Trypanosomatida</taxon>
        <taxon>Trypanosomatidae</taxon>
        <taxon>Trypanosoma</taxon>
    </lineage>
</organism>
<feature type="compositionally biased region" description="Polar residues" evidence="1">
    <location>
        <begin position="127"/>
        <end position="143"/>
    </location>
</feature>
<evidence type="ECO:0000313" key="3">
    <source>
        <dbReference type="Proteomes" id="UP000002316"/>
    </source>
</evidence>
<dbReference type="KEGG" id="tbg:TbgDal_XI18550"/>
<feature type="region of interest" description="Disordered" evidence="1">
    <location>
        <begin position="113"/>
        <end position="172"/>
    </location>
</feature>
<dbReference type="OrthoDB" id="246054at2759"/>
<gene>
    <name evidence="2" type="ORF">TbgDal_XI18550</name>
</gene>
<dbReference type="AlphaFoldDB" id="D0AAN4"/>
<evidence type="ECO:0000313" key="2">
    <source>
        <dbReference type="EMBL" id="CBH18735.1"/>
    </source>
</evidence>
<dbReference type="GeneID" id="23867079"/>
<name>D0AAN4_TRYB9</name>
<dbReference type="VEuPathDB" id="TriTrypDB:Tbg972.11.18550"/>
<proteinExistence type="predicted"/>
<sequence>MCLPIIRLRNVDMNASTVADDPINASCTLYSFLRPVPTPTECEAAMEVFKCAVRSKGSSGVLSCNNARVVNLINASVQDGVLRNPPKVVPSVARSSQVWRTFLRGKRRFAGAHGQVEETEAEGLGTGSSNILSTGGDNTQIQAERSHTPSIRFEGSRGHSRHEHAESQIHSSHVEVVRETVPMSAARFRTPYEPVGVETEEYTVACYLSPDTTQDVGGDIRNGRKTEMGVENLKDVERSSGTGNDEECISESERIYKPHPVLSHLLEQIRTTLPVEEDELDRREREFSTLMESKAAALHTKLESALSSVPPEETETVAFLQHLKTRVTVAEKLFQVERHEEETIQIAHCTLMIEVEAMRRTLKGIMALVQKAEERLQREGPRAPYHAEELHFMAMLQRALEGTVNP</sequence>
<evidence type="ECO:0000256" key="1">
    <source>
        <dbReference type="SAM" id="MobiDB-lite"/>
    </source>
</evidence>
<accession>D0AAN4</accession>
<reference evidence="3" key="1">
    <citation type="journal article" date="2010" name="PLoS Negl. Trop. Dis.">
        <title>The genome sequence of Trypanosoma brucei gambiense, causative agent of chronic human african trypanosomiasis.</title>
        <authorList>
            <person name="Jackson A.P."/>
            <person name="Sanders M."/>
            <person name="Berry A."/>
            <person name="McQuillan J."/>
            <person name="Aslett M.A."/>
            <person name="Quail M.A."/>
            <person name="Chukualim B."/>
            <person name="Capewell P."/>
            <person name="MacLeod A."/>
            <person name="Melville S.E."/>
            <person name="Gibson W."/>
            <person name="Barry J.D."/>
            <person name="Berriman M."/>
            <person name="Hertz-Fowler C."/>
        </authorList>
    </citation>
    <scope>NUCLEOTIDE SEQUENCE [LARGE SCALE GENOMIC DNA]</scope>
    <source>
        <strain evidence="3">MHOM/CI/86/DAL972</strain>
    </source>
</reference>
<feature type="compositionally biased region" description="Basic and acidic residues" evidence="1">
    <location>
        <begin position="163"/>
        <end position="172"/>
    </location>
</feature>